<dbReference type="WBParaSite" id="Csp11.Scaffold629.g15420.t2">
    <property type="protein sequence ID" value="Csp11.Scaffold629.g15420.t2"/>
    <property type="gene ID" value="Csp11.Scaffold629.g15420"/>
</dbReference>
<protein>
    <recommendedName>
        <fullName evidence="2">Protein CNPPD1</fullName>
    </recommendedName>
</protein>
<dbReference type="SUPFAM" id="SSF47954">
    <property type="entry name" value="Cyclin-like"/>
    <property type="match status" value="1"/>
</dbReference>
<dbReference type="Pfam" id="PF00134">
    <property type="entry name" value="Cyclin_N"/>
    <property type="match status" value="1"/>
</dbReference>
<dbReference type="PANTHER" id="PTHR15615:SF108">
    <property type="entry name" value="PROTEIN CNPPD1"/>
    <property type="match status" value="1"/>
</dbReference>
<dbReference type="GO" id="GO:0019901">
    <property type="term" value="F:protein kinase binding"/>
    <property type="evidence" value="ECO:0007669"/>
    <property type="project" value="InterPro"/>
</dbReference>
<dbReference type="STRING" id="1561998.A0A1I7U6R0"/>
<dbReference type="GO" id="GO:0000307">
    <property type="term" value="C:cyclin-dependent protein kinase holoenzyme complex"/>
    <property type="evidence" value="ECO:0007669"/>
    <property type="project" value="TreeGrafter"/>
</dbReference>
<proteinExistence type="inferred from homology"/>
<evidence type="ECO:0000313" key="5">
    <source>
        <dbReference type="WBParaSite" id="Csp11.Scaffold629.g15420.t2"/>
    </source>
</evidence>
<keyword evidence="4" id="KW-1185">Reference proteome</keyword>
<dbReference type="Proteomes" id="UP000095282">
    <property type="component" value="Unplaced"/>
</dbReference>
<evidence type="ECO:0000313" key="4">
    <source>
        <dbReference type="Proteomes" id="UP000095282"/>
    </source>
</evidence>
<dbReference type="PANTHER" id="PTHR15615">
    <property type="match status" value="1"/>
</dbReference>
<accession>A0A1I7U6R0</accession>
<dbReference type="Gene3D" id="1.10.472.10">
    <property type="entry name" value="Cyclin-like"/>
    <property type="match status" value="1"/>
</dbReference>
<evidence type="ECO:0000256" key="2">
    <source>
        <dbReference type="ARBA" id="ARBA00040808"/>
    </source>
</evidence>
<dbReference type="AlphaFoldDB" id="A0A1I7U6R0"/>
<name>A0A1I7U6R0_9PELO</name>
<dbReference type="InterPro" id="IPR006671">
    <property type="entry name" value="Cyclin_N"/>
</dbReference>
<dbReference type="InterPro" id="IPR036915">
    <property type="entry name" value="Cyclin-like_sf"/>
</dbReference>
<dbReference type="GO" id="GO:0016538">
    <property type="term" value="F:cyclin-dependent protein serine/threonine kinase regulator activity"/>
    <property type="evidence" value="ECO:0007669"/>
    <property type="project" value="TreeGrafter"/>
</dbReference>
<dbReference type="eggNOG" id="KOG1674">
    <property type="taxonomic scope" value="Eukaryota"/>
</dbReference>
<dbReference type="InterPro" id="IPR013922">
    <property type="entry name" value="Cyclin_PHO80-like"/>
</dbReference>
<organism evidence="4 5">
    <name type="scientific">Caenorhabditis tropicalis</name>
    <dbReference type="NCBI Taxonomy" id="1561998"/>
    <lineage>
        <taxon>Eukaryota</taxon>
        <taxon>Metazoa</taxon>
        <taxon>Ecdysozoa</taxon>
        <taxon>Nematoda</taxon>
        <taxon>Chromadorea</taxon>
        <taxon>Rhabditida</taxon>
        <taxon>Rhabditina</taxon>
        <taxon>Rhabditomorpha</taxon>
        <taxon>Rhabditoidea</taxon>
        <taxon>Rhabditidae</taxon>
        <taxon>Peloderinae</taxon>
        <taxon>Caenorhabditis</taxon>
    </lineage>
</organism>
<dbReference type="GO" id="GO:0005634">
    <property type="term" value="C:nucleus"/>
    <property type="evidence" value="ECO:0007669"/>
    <property type="project" value="TreeGrafter"/>
</dbReference>
<sequence length="318" mass="36571">MAPLFPDFRKLRKRMKRSLNYGTKQPAALNYPLSQLVVDYFDKKCTFDYLEPHTSSMISKCGFADPCTLVVALVYLDRLQVQNKDFFDSTDPASLYVPALVLASKYMHDTDVYDRVSNAEWAESLKMTTEDLNKKEWNLVSKLNWNVAVKNDEFEEYLEKMEKCVARSFVEKNDFMTYNELLHLSSMVPIIDIVKQLIEFISSTSLIYCLTLALMSTTLSTMSEPSTSADVSASEDNNQTFSPVFLPPRVTSKSDLELPTGFNENMWINEEDVEFEKENGTEANLCPFKSARKAIDNFRLALSPYLSCYRQNFEIFIK</sequence>
<evidence type="ECO:0000256" key="1">
    <source>
        <dbReference type="ARBA" id="ARBA00038508"/>
    </source>
</evidence>
<evidence type="ECO:0000259" key="3">
    <source>
        <dbReference type="Pfam" id="PF00134"/>
    </source>
</evidence>
<reference evidence="5" key="1">
    <citation type="submission" date="2016-11" db="UniProtKB">
        <authorList>
            <consortium name="WormBaseParasite"/>
        </authorList>
    </citation>
    <scope>IDENTIFICATION</scope>
</reference>
<dbReference type="CDD" id="cd20557">
    <property type="entry name" value="CYCLIN_ScPCL1-like"/>
    <property type="match status" value="1"/>
</dbReference>
<comment type="similarity">
    <text evidence="1">Belongs to the CNPPD1 family.</text>
</comment>
<feature type="domain" description="Cyclin N-terminal" evidence="3">
    <location>
        <begin position="65"/>
        <end position="147"/>
    </location>
</feature>